<keyword evidence="3" id="KW-1185">Reference proteome</keyword>
<accession>E9ENA5</accession>
<dbReference type="PANTHER" id="PTHR34815:SF2">
    <property type="entry name" value="N-ACETYLTRANSFERASE DOMAIN-CONTAINING PROTEIN"/>
    <property type="match status" value="1"/>
</dbReference>
<reference evidence="2 3" key="2">
    <citation type="journal article" date="2014" name="Proc. Natl. Acad. Sci. U.S.A.">
        <title>Trajectory and genomic determinants of fungal-pathogen speciation and host adaptation.</title>
        <authorList>
            <person name="Hu X."/>
            <person name="Xiao G."/>
            <person name="Zheng P."/>
            <person name="Shang Y."/>
            <person name="Su Y."/>
            <person name="Zhang X."/>
            <person name="Liu X."/>
            <person name="Zhan S."/>
            <person name="St Leger R.J."/>
            <person name="Wang C."/>
        </authorList>
    </citation>
    <scope>GENOME REANNOTATION</scope>
    <source>
        <strain evidence="3">ARSEF 23 / ATCC MYA-3075</strain>
    </source>
</reference>
<gene>
    <name evidence="2" type="ORF">MAA_00805</name>
</gene>
<dbReference type="HOGENOM" id="CLU_038171_0_0_1"/>
<dbReference type="InterPro" id="IPR016181">
    <property type="entry name" value="Acyl_CoA_acyltransferase"/>
</dbReference>
<comment type="caution">
    <text evidence="2">The sequence shown here is derived from an EMBL/GenBank/DDBJ whole genome shotgun (WGS) entry which is preliminary data.</text>
</comment>
<evidence type="ECO:0000313" key="2">
    <source>
        <dbReference type="EMBL" id="EFZ03731.2"/>
    </source>
</evidence>
<dbReference type="Proteomes" id="UP000002498">
    <property type="component" value="Unassembled WGS sequence"/>
</dbReference>
<proteinExistence type="predicted"/>
<dbReference type="OrthoDB" id="2020070at2759"/>
<dbReference type="PANTHER" id="PTHR34815">
    <property type="entry name" value="LYSINE ACETYLTRANSFERASE"/>
    <property type="match status" value="1"/>
</dbReference>
<dbReference type="KEGG" id="maj:MAA_00805"/>
<organism evidence="2 3">
    <name type="scientific">Metarhizium robertsii (strain ARSEF 23 / ATCC MYA-3075)</name>
    <name type="common">Metarhizium anisopliae (strain ARSEF 23)</name>
    <dbReference type="NCBI Taxonomy" id="655844"/>
    <lineage>
        <taxon>Eukaryota</taxon>
        <taxon>Fungi</taxon>
        <taxon>Dikarya</taxon>
        <taxon>Ascomycota</taxon>
        <taxon>Pezizomycotina</taxon>
        <taxon>Sordariomycetes</taxon>
        <taxon>Hypocreomycetidae</taxon>
        <taxon>Hypocreales</taxon>
        <taxon>Clavicipitaceae</taxon>
        <taxon>Metarhizium</taxon>
    </lineage>
</organism>
<evidence type="ECO:0000313" key="3">
    <source>
        <dbReference type="Proteomes" id="UP000002498"/>
    </source>
</evidence>
<sequence>MATEASTDAAGEDLVCARATPKQITRHFENTSQMWAAPLSLPQYLHMQNQLAKSADNVATTQYWVLFKPSDPDTIMSSCSVYLREAIVNSGRGMEPVKAAVITDIFTHSEFRRNGMATRLLTKVKEALDGMEKERVGFSIIYSGTAHQQRISYGSKYVAKPPDDEEVRQLSPEDLSELCLQEVNTAKLQLSALRVTQKTFAQVLGTSDVLKWHFVRSLILRRHLGSTKSQEKTAMSGVLYQNMRGITAWAWWVHDYRSRKLFIGQIGTARLRGMEEPIAKILHVAVAEACAHGLREVVMWEPTAQVAEAGGLLANRLGAGVQVIFKERFDDIPCVRLHEKNEREAALVSPQFYTWC</sequence>
<reference evidence="2 3" key="1">
    <citation type="journal article" date="2011" name="PLoS Genet.">
        <title>Genome sequencing and comparative transcriptomics of the model entomopathogenic fungi Metarhizium anisopliae and M. acridum.</title>
        <authorList>
            <person name="Gao Q."/>
            <person name="Jin K."/>
            <person name="Ying S.H."/>
            <person name="Zhang Y."/>
            <person name="Xiao G."/>
            <person name="Shang Y."/>
            <person name="Duan Z."/>
            <person name="Hu X."/>
            <person name="Xie X.Q."/>
            <person name="Zhou G."/>
            <person name="Peng G."/>
            <person name="Luo Z."/>
            <person name="Huang W."/>
            <person name="Wang B."/>
            <person name="Fang W."/>
            <person name="Wang S."/>
            <person name="Zhong Y."/>
            <person name="Ma L.J."/>
            <person name="St Leger R.J."/>
            <person name="Zhao G.P."/>
            <person name="Pei Y."/>
            <person name="Feng M.G."/>
            <person name="Xia Y."/>
            <person name="Wang C."/>
        </authorList>
    </citation>
    <scope>NUCLEOTIDE SEQUENCE [LARGE SCALE GENOMIC DNA]</scope>
    <source>
        <strain evidence="3">ARSEF 23 / ATCC MYA-3075</strain>
    </source>
</reference>
<name>E9ENA5_METRA</name>
<dbReference type="EMBL" id="ADNJ02000007">
    <property type="protein sequence ID" value="EFZ03731.2"/>
    <property type="molecule type" value="Genomic_DNA"/>
</dbReference>
<dbReference type="SUPFAM" id="SSF55729">
    <property type="entry name" value="Acyl-CoA N-acyltransferases (Nat)"/>
    <property type="match status" value="1"/>
</dbReference>
<protein>
    <submittedName>
        <fullName evidence="2">Acyl CoA acyltransferase-like protein</fullName>
    </submittedName>
</protein>
<dbReference type="GeneID" id="19255091"/>
<dbReference type="GO" id="GO:0016746">
    <property type="term" value="F:acyltransferase activity"/>
    <property type="evidence" value="ECO:0007669"/>
    <property type="project" value="UniProtKB-KW"/>
</dbReference>
<evidence type="ECO:0000259" key="1">
    <source>
        <dbReference type="Pfam" id="PF22998"/>
    </source>
</evidence>
<dbReference type="AlphaFoldDB" id="E9ENA5"/>
<dbReference type="InterPro" id="IPR053013">
    <property type="entry name" value="LAT"/>
</dbReference>
<dbReference type="RefSeq" id="XP_007816994.2">
    <property type="nucleotide sequence ID" value="XM_007818803.2"/>
</dbReference>
<feature type="domain" description="LYC1 C-terminal" evidence="1">
    <location>
        <begin position="161"/>
        <end position="356"/>
    </location>
</feature>
<dbReference type="Gene3D" id="3.40.630.30">
    <property type="match status" value="1"/>
</dbReference>
<dbReference type="InterPro" id="IPR055100">
    <property type="entry name" value="GNAT_LYC1-like"/>
</dbReference>
<dbReference type="Pfam" id="PF22998">
    <property type="entry name" value="GNAT_LYC1-like"/>
    <property type="match status" value="1"/>
</dbReference>